<keyword evidence="1" id="KW-0694">RNA-binding</keyword>
<organism evidence="4 5">
    <name type="scientific">Puccinia sorghi</name>
    <dbReference type="NCBI Taxonomy" id="27349"/>
    <lineage>
        <taxon>Eukaryota</taxon>
        <taxon>Fungi</taxon>
        <taxon>Dikarya</taxon>
        <taxon>Basidiomycota</taxon>
        <taxon>Pucciniomycotina</taxon>
        <taxon>Pucciniomycetes</taxon>
        <taxon>Pucciniales</taxon>
        <taxon>Pucciniaceae</taxon>
        <taxon>Puccinia</taxon>
    </lineage>
</organism>
<evidence type="ECO:0000313" key="5">
    <source>
        <dbReference type="Proteomes" id="UP000037035"/>
    </source>
</evidence>
<dbReference type="Pfam" id="PF14223">
    <property type="entry name" value="Retrotran_gag_2"/>
    <property type="match status" value="1"/>
</dbReference>
<evidence type="ECO:0000313" key="4">
    <source>
        <dbReference type="EMBL" id="KNZ55369.1"/>
    </source>
</evidence>
<feature type="region of interest" description="Disordered" evidence="2">
    <location>
        <begin position="211"/>
        <end position="275"/>
    </location>
</feature>
<dbReference type="AlphaFoldDB" id="A0A0L6V3T3"/>
<dbReference type="InterPro" id="IPR012337">
    <property type="entry name" value="RNaseH-like_sf"/>
</dbReference>
<dbReference type="InterPro" id="IPR054722">
    <property type="entry name" value="PolX-like_BBD"/>
</dbReference>
<protein>
    <recommendedName>
        <fullName evidence="3">Integrase catalytic domain-containing protein</fullName>
    </recommendedName>
</protein>
<feature type="compositionally biased region" description="Polar residues" evidence="2">
    <location>
        <begin position="236"/>
        <end position="261"/>
    </location>
</feature>
<dbReference type="OrthoDB" id="2013098at2759"/>
<evidence type="ECO:0000259" key="3">
    <source>
        <dbReference type="PROSITE" id="PS50994"/>
    </source>
</evidence>
<dbReference type="Pfam" id="PF22936">
    <property type="entry name" value="Pol_BBD"/>
    <property type="match status" value="1"/>
</dbReference>
<gene>
    <name evidence="4" type="ORF">VP01_26g16</name>
</gene>
<evidence type="ECO:0000256" key="2">
    <source>
        <dbReference type="SAM" id="MobiDB-lite"/>
    </source>
</evidence>
<dbReference type="GO" id="GO:0003723">
    <property type="term" value="F:RNA binding"/>
    <property type="evidence" value="ECO:0007669"/>
    <property type="project" value="UniProtKB-KW"/>
</dbReference>
<dbReference type="EMBL" id="LAVV01007613">
    <property type="protein sequence ID" value="KNZ55369.1"/>
    <property type="molecule type" value="Genomic_DNA"/>
</dbReference>
<dbReference type="Proteomes" id="UP000037035">
    <property type="component" value="Unassembled WGS sequence"/>
</dbReference>
<name>A0A0L6V3T3_9BASI</name>
<evidence type="ECO:0000256" key="1">
    <source>
        <dbReference type="ARBA" id="ARBA00022884"/>
    </source>
</evidence>
<comment type="caution">
    <text evidence="4">The sequence shown here is derived from an EMBL/GenBank/DDBJ whole genome shotgun (WGS) entry which is preliminary data.</text>
</comment>
<dbReference type="Gene3D" id="3.30.420.10">
    <property type="entry name" value="Ribonuclease H-like superfamily/Ribonuclease H"/>
    <property type="match status" value="1"/>
</dbReference>
<feature type="domain" description="Integrase catalytic" evidence="3">
    <location>
        <begin position="506"/>
        <end position="621"/>
    </location>
</feature>
<dbReference type="InterPro" id="IPR001584">
    <property type="entry name" value="Integrase_cat-core"/>
</dbReference>
<keyword evidence="5" id="KW-1185">Reference proteome</keyword>
<dbReference type="PANTHER" id="PTHR47592:SF27">
    <property type="entry name" value="OS08G0421700 PROTEIN"/>
    <property type="match status" value="1"/>
</dbReference>
<feature type="compositionally biased region" description="Basic and acidic residues" evidence="2">
    <location>
        <begin position="262"/>
        <end position="275"/>
    </location>
</feature>
<feature type="region of interest" description="Disordered" evidence="2">
    <location>
        <begin position="1"/>
        <end position="24"/>
    </location>
</feature>
<sequence length="621" mass="69718">MADAEANVRPPPIPAVRANDTTRNDGFRQAMLKAALDTTPQLTDENYSVWKDKMSGLLELRGVLDVLESPVTALSTDENAELKLLLISKMDSVTHNNVINADNRNSAKEIWKSIKERFASSQASNRARIFNDFLYLSFKEDAVDSFITEVRVSIKKMIDVGIDLPQDILAYLVLFKFPASLQPLKRQIMHSDKDLKVEFVCNHLTQFNNEAKAETRETGPTEAALYAGKNEKFNKNMRNSRSGQNQGSSANQKNSRCTEGSHNPKQDSNHSSDACWHLHPEKAPDWWRENQEKWKSNKDKSQVNYYMSLVTLWINQGDPKSRIILDSGASAHIFNDRRYFSQLQLDDLDVIKTGKENATLPIKGIGEVTLQWKNCFIKLQNCLFVPDIVINLISPGCLDEKGCSVVAKGGRFKVLKSSQLVLQGSIKNGLYSVDEPISIGNANDSLFTNPSRSLQEIHESFGHAAISRLDSFIPRTISVEEKSAFECKSCVLAKITKQPFKGVSRTASKPFEKIHLDLIGPIDPQSREHHRYILTVVDNYSGYLAGFPLVKKDDTCEVLINLLENEFKRLGYYPTWVCSDGGGEFVGGSSSRSMNLQVSGQTWTTVRKTSSLTMHDRVQLN</sequence>
<proteinExistence type="predicted"/>
<dbReference type="PANTHER" id="PTHR47592">
    <property type="entry name" value="PBF68 PROTEIN"/>
    <property type="match status" value="1"/>
</dbReference>
<dbReference type="GO" id="GO:0005634">
    <property type="term" value="C:nucleus"/>
    <property type="evidence" value="ECO:0007669"/>
    <property type="project" value="UniProtKB-ARBA"/>
</dbReference>
<dbReference type="InterPro" id="IPR036397">
    <property type="entry name" value="RNaseH_sf"/>
</dbReference>
<dbReference type="PROSITE" id="PS50994">
    <property type="entry name" value="INTEGRASE"/>
    <property type="match status" value="1"/>
</dbReference>
<reference evidence="4 5" key="1">
    <citation type="submission" date="2015-08" db="EMBL/GenBank/DDBJ databases">
        <title>Next Generation Sequencing and Analysis of the Genome of Puccinia sorghi L Schw, the Causal Agent of Maize Common Rust.</title>
        <authorList>
            <person name="Rochi L."/>
            <person name="Burguener G."/>
            <person name="Darino M."/>
            <person name="Turjanski A."/>
            <person name="Kreff E."/>
            <person name="Dieguez M.J."/>
            <person name="Sacco F."/>
        </authorList>
    </citation>
    <scope>NUCLEOTIDE SEQUENCE [LARGE SCALE GENOMIC DNA]</scope>
    <source>
        <strain evidence="4 5">RO10H11247</strain>
    </source>
</reference>
<accession>A0A0L6V3T3</accession>
<dbReference type="VEuPathDB" id="FungiDB:VP01_26g16"/>
<dbReference type="GO" id="GO:0015074">
    <property type="term" value="P:DNA integration"/>
    <property type="evidence" value="ECO:0007669"/>
    <property type="project" value="InterPro"/>
</dbReference>
<dbReference type="SUPFAM" id="SSF53098">
    <property type="entry name" value="Ribonuclease H-like"/>
    <property type="match status" value="1"/>
</dbReference>